<evidence type="ECO:0000256" key="4">
    <source>
        <dbReference type="ARBA" id="ARBA00023163"/>
    </source>
</evidence>
<dbReference type="SUPFAM" id="SSF57701">
    <property type="entry name" value="Zn2/Cys6 DNA-binding domain"/>
    <property type="match status" value="2"/>
</dbReference>
<accession>A0A2T3AG92</accession>
<feature type="region of interest" description="Disordered" evidence="6">
    <location>
        <begin position="127"/>
        <end position="174"/>
    </location>
</feature>
<dbReference type="Pfam" id="PF00172">
    <property type="entry name" value="Zn_clus"/>
    <property type="match status" value="2"/>
</dbReference>
<feature type="domain" description="Zn(2)-C6 fungal-type" evidence="7">
    <location>
        <begin position="85"/>
        <end position="115"/>
    </location>
</feature>
<organism evidence="8 9">
    <name type="scientific">Coniella lustricola</name>
    <dbReference type="NCBI Taxonomy" id="2025994"/>
    <lineage>
        <taxon>Eukaryota</taxon>
        <taxon>Fungi</taxon>
        <taxon>Dikarya</taxon>
        <taxon>Ascomycota</taxon>
        <taxon>Pezizomycotina</taxon>
        <taxon>Sordariomycetes</taxon>
        <taxon>Sordariomycetidae</taxon>
        <taxon>Diaporthales</taxon>
        <taxon>Schizoparmaceae</taxon>
        <taxon>Coniella</taxon>
    </lineage>
</organism>
<dbReference type="SMART" id="SM00906">
    <property type="entry name" value="Fungal_trans"/>
    <property type="match status" value="1"/>
</dbReference>
<feature type="compositionally biased region" description="Polar residues" evidence="6">
    <location>
        <begin position="156"/>
        <end position="167"/>
    </location>
</feature>
<dbReference type="GO" id="GO:0000981">
    <property type="term" value="F:DNA-binding transcription factor activity, RNA polymerase II-specific"/>
    <property type="evidence" value="ECO:0007669"/>
    <property type="project" value="InterPro"/>
</dbReference>
<feature type="compositionally biased region" description="Basic and acidic residues" evidence="6">
    <location>
        <begin position="131"/>
        <end position="141"/>
    </location>
</feature>
<dbReference type="InterPro" id="IPR007219">
    <property type="entry name" value="XnlR_reg_dom"/>
</dbReference>
<keyword evidence="9" id="KW-1185">Reference proteome</keyword>
<evidence type="ECO:0000259" key="7">
    <source>
        <dbReference type="PROSITE" id="PS50048"/>
    </source>
</evidence>
<evidence type="ECO:0000256" key="5">
    <source>
        <dbReference type="ARBA" id="ARBA00023242"/>
    </source>
</evidence>
<dbReference type="PANTHER" id="PTHR47338:SF7">
    <property type="entry name" value="ZN(II)2CYS6 TRANSCRIPTION FACTOR (EUROFUNG)"/>
    <property type="match status" value="1"/>
</dbReference>
<dbReference type="Pfam" id="PF04082">
    <property type="entry name" value="Fungal_trans"/>
    <property type="match status" value="1"/>
</dbReference>
<feature type="domain" description="Zn(2)-C6 fungal-type" evidence="7">
    <location>
        <begin position="23"/>
        <end position="51"/>
    </location>
</feature>
<proteinExistence type="predicted"/>
<evidence type="ECO:0000313" key="9">
    <source>
        <dbReference type="Proteomes" id="UP000241462"/>
    </source>
</evidence>
<dbReference type="Proteomes" id="UP000241462">
    <property type="component" value="Unassembled WGS sequence"/>
</dbReference>
<keyword evidence="2" id="KW-0479">Metal-binding</keyword>
<dbReference type="AlphaFoldDB" id="A0A2T3AG92"/>
<dbReference type="PANTHER" id="PTHR47338">
    <property type="entry name" value="ZN(II)2CYS6 TRANSCRIPTION FACTOR (EUROFUNG)-RELATED"/>
    <property type="match status" value="1"/>
</dbReference>
<name>A0A2T3AG92_9PEZI</name>
<evidence type="ECO:0000256" key="2">
    <source>
        <dbReference type="ARBA" id="ARBA00022723"/>
    </source>
</evidence>
<evidence type="ECO:0000256" key="6">
    <source>
        <dbReference type="SAM" id="MobiDB-lite"/>
    </source>
</evidence>
<comment type="subcellular location">
    <subcellularLocation>
        <location evidence="1">Nucleus</location>
    </subcellularLocation>
</comment>
<keyword evidence="5" id="KW-0539">Nucleus</keyword>
<dbReference type="CDD" id="cd12148">
    <property type="entry name" value="fungal_TF_MHR"/>
    <property type="match status" value="1"/>
</dbReference>
<dbReference type="CDD" id="cd00067">
    <property type="entry name" value="GAL4"/>
    <property type="match status" value="2"/>
</dbReference>
<dbReference type="InParanoid" id="A0A2T3AG92"/>
<feature type="compositionally biased region" description="Polar residues" evidence="6">
    <location>
        <begin position="1"/>
        <end position="11"/>
    </location>
</feature>
<dbReference type="PROSITE" id="PS00463">
    <property type="entry name" value="ZN2_CY6_FUNGAL_1"/>
    <property type="match status" value="2"/>
</dbReference>
<dbReference type="GO" id="GO:0006351">
    <property type="term" value="P:DNA-templated transcription"/>
    <property type="evidence" value="ECO:0007669"/>
    <property type="project" value="InterPro"/>
</dbReference>
<dbReference type="EMBL" id="KZ678393">
    <property type="protein sequence ID" value="PSR97213.1"/>
    <property type="molecule type" value="Genomic_DNA"/>
</dbReference>
<dbReference type="SMART" id="SM00066">
    <property type="entry name" value="GAL4"/>
    <property type="match status" value="2"/>
</dbReference>
<dbReference type="PRINTS" id="PR00755">
    <property type="entry name" value="AFLATOXINBRP"/>
</dbReference>
<dbReference type="InterPro" id="IPR001138">
    <property type="entry name" value="Zn2Cys6_DnaBD"/>
</dbReference>
<keyword evidence="3" id="KW-0805">Transcription regulation</keyword>
<dbReference type="InterPro" id="IPR050815">
    <property type="entry name" value="TF_fung"/>
</dbReference>
<dbReference type="GO" id="GO:0005634">
    <property type="term" value="C:nucleus"/>
    <property type="evidence" value="ECO:0007669"/>
    <property type="project" value="UniProtKB-SubCell"/>
</dbReference>
<dbReference type="STRING" id="2025994.A0A2T3AG92"/>
<reference evidence="8 9" key="1">
    <citation type="journal article" date="2018" name="Mycol. Prog.">
        <title>Coniella lustricola, a new species from submerged detritus.</title>
        <authorList>
            <person name="Raudabaugh D.B."/>
            <person name="Iturriaga T."/>
            <person name="Carver A."/>
            <person name="Mondo S."/>
            <person name="Pangilinan J."/>
            <person name="Lipzen A."/>
            <person name="He G."/>
            <person name="Amirebrahimi M."/>
            <person name="Grigoriev I.V."/>
            <person name="Miller A.N."/>
        </authorList>
    </citation>
    <scope>NUCLEOTIDE SEQUENCE [LARGE SCALE GENOMIC DNA]</scope>
    <source>
        <strain evidence="8 9">B22-T-1</strain>
    </source>
</reference>
<feature type="region of interest" description="Disordered" evidence="6">
    <location>
        <begin position="1"/>
        <end position="23"/>
    </location>
</feature>
<protein>
    <submittedName>
        <fullName evidence="8">Fungal-specific transcription factor domain-domain-containing protein</fullName>
    </submittedName>
</protein>
<feature type="compositionally biased region" description="Low complexity" evidence="6">
    <location>
        <begin position="142"/>
        <end position="155"/>
    </location>
</feature>
<keyword evidence="4" id="KW-0804">Transcription</keyword>
<dbReference type="OrthoDB" id="5239863at2759"/>
<dbReference type="Gene3D" id="4.10.240.10">
    <property type="entry name" value="Zn(2)-C6 fungal-type DNA-binding domain"/>
    <property type="match status" value="2"/>
</dbReference>
<dbReference type="PROSITE" id="PS50048">
    <property type="entry name" value="ZN2_CY6_FUNGAL_2"/>
    <property type="match status" value="2"/>
</dbReference>
<sequence>MRSRASSTETSPGGREKQRSRTGCKTCRSRKVKCDERPGGCYNCSRLNLPCPNSAAYHEAIQNGEIEGDYLRTQAGLRRSRTYRSCRSCRTSKSRCSGERPACVRCRQRGIECRYDGKQAPAWLEAASNEADARNPVKGERSSSSGPMHSHPSSPALSHTDTNSSHYFQEATPEPPPYEPFSWLLAPELPQSHEHIVELVEAFFVNMHSLRFFGFIHKPSVMRHLEQWSYSWYENQDNSLLLAVCALGAKYCALKYEQGHNRVPERLPLAAGCQWAQKAQQLVTLHLNSTSIEATMAIVLLHQHELRVGNYTNAFVLTGLGVRMAQALQLNIETSSADIGSSQRTKSITTAESKRRLMWSIYIMDTWVGSGVGELTLLDEADIRIQLPCSDRNFIAQQSQIVETLRPDIYSPFAYLEEGSPVLLESADLQGEFIRLVSLRRKVLSYVKNLHQSQQPWAAASRFHEIHGQLKLWVSKLPSTLRFSQNAIYERKQASQLGGLLFCHVTFHQTMCDLMRVAVQQPFGDSGHVHPSLEQAAFLNWVQDQRFEHCMAICALFEEAMRHGHSTLADTWLSVVAHDSAKFIIEYVYHGMGSSTTKGDAFKVNAISAVHSNIRALHTMIPLHSIAQSLHSATLQMLIKAGLPSPPPTNAEYPSTVVILENENTSAVDQQSLDQDNPKHVLNPLAVSQTARQNIRAWRGPSPDFGSCAGSASPEERPATPADDQGIYGPMPPDAVTISELSMSISNSSSFSPYPMASPVPATMFHGNNMTPSAYDIPMTGHLSASALRKPLPYYDLGSLDPNNNCVNTGRDEITPPELMSGAPPFLPDYTNVGMHGPSMPLQISENEFSGVSTNSFDTFPSGPSLNLMDWAM</sequence>
<dbReference type="InterPro" id="IPR036864">
    <property type="entry name" value="Zn2-C6_fun-type_DNA-bd_sf"/>
</dbReference>
<evidence type="ECO:0000256" key="3">
    <source>
        <dbReference type="ARBA" id="ARBA00023015"/>
    </source>
</evidence>
<evidence type="ECO:0000256" key="1">
    <source>
        <dbReference type="ARBA" id="ARBA00004123"/>
    </source>
</evidence>
<feature type="region of interest" description="Disordered" evidence="6">
    <location>
        <begin position="699"/>
        <end position="728"/>
    </location>
</feature>
<dbReference type="GO" id="GO:0008270">
    <property type="term" value="F:zinc ion binding"/>
    <property type="evidence" value="ECO:0007669"/>
    <property type="project" value="InterPro"/>
</dbReference>
<evidence type="ECO:0000313" key="8">
    <source>
        <dbReference type="EMBL" id="PSR97213.1"/>
    </source>
</evidence>
<dbReference type="GO" id="GO:0003677">
    <property type="term" value="F:DNA binding"/>
    <property type="evidence" value="ECO:0007669"/>
    <property type="project" value="InterPro"/>
</dbReference>
<gene>
    <name evidence="8" type="ORF">BD289DRAFT_426275</name>
</gene>